<sequence>MGCLLSLKNLKKKYEKFKLENSRHNEHVSTTISQLQASRTLHSDPTILRTSMSSNNPINRVTNNRTRVSSTPSALDAAEQGALASIEKEEQEMVDVPARIMKEPHSPIPQPLPLPYPKGSSPLGLRMARSPLCSSGLGPDAAEQDGLETFQYEEKEWSKNQDTSMKGKRFSILHPLPLPPHQEISPMKAASSSKSGKAVDSVLYFQYDKIAAACHNFSIHRCMSGCLSSTIYKASFDHEASSKKLKATVTCLHQSTQGLREFINEVNNLATLQHPNLCKLLGFYASDSSEPRMLIYERLSKGSLDHLLFGRSDCPSIDWNARIKIAICAAQALTFLHEEGPLQAMYTDFSAANIQIDKDFNAKLSGYGFVGHVAKEELSRSSHAAANLSVETLEKGLLTPKSNVWSFGIVLLELFTGRKNFDRQFPKKERNLVKWCRPYLADDVQLSAIIDCQLKGQFSLKAARTLANIVQRCLQREPSERPTMRAILENLKTILDMEYPRLFPLQEPLTIYGRHMSRSPTADGIIKAPRLGFSPSLLPSATKTSISHPRGWTGVPTKLPTPLACSSAVSTEELTRQESTQPSSSVTNKA</sequence>
<evidence type="ECO:0000313" key="1">
    <source>
        <dbReference type="EMBL" id="CAJ2655513.1"/>
    </source>
</evidence>
<dbReference type="Proteomes" id="UP001177021">
    <property type="component" value="Unassembled WGS sequence"/>
</dbReference>
<protein>
    <submittedName>
        <fullName evidence="1">Uncharacterized protein</fullName>
    </submittedName>
</protein>
<evidence type="ECO:0000313" key="2">
    <source>
        <dbReference type="Proteomes" id="UP001177021"/>
    </source>
</evidence>
<comment type="caution">
    <text evidence="1">The sequence shown here is derived from an EMBL/GenBank/DDBJ whole genome shotgun (WGS) entry which is preliminary data.</text>
</comment>
<reference evidence="1" key="1">
    <citation type="submission" date="2023-10" db="EMBL/GenBank/DDBJ databases">
        <authorList>
            <person name="Rodriguez Cubillos JULIANA M."/>
            <person name="De Vega J."/>
        </authorList>
    </citation>
    <scope>NUCLEOTIDE SEQUENCE</scope>
</reference>
<accession>A0ACB0KG18</accession>
<dbReference type="EMBL" id="CASHSV030000206">
    <property type="protein sequence ID" value="CAJ2655513.1"/>
    <property type="molecule type" value="Genomic_DNA"/>
</dbReference>
<keyword evidence="2" id="KW-1185">Reference proteome</keyword>
<organism evidence="1 2">
    <name type="scientific">Trifolium pratense</name>
    <name type="common">Red clover</name>
    <dbReference type="NCBI Taxonomy" id="57577"/>
    <lineage>
        <taxon>Eukaryota</taxon>
        <taxon>Viridiplantae</taxon>
        <taxon>Streptophyta</taxon>
        <taxon>Embryophyta</taxon>
        <taxon>Tracheophyta</taxon>
        <taxon>Spermatophyta</taxon>
        <taxon>Magnoliopsida</taxon>
        <taxon>eudicotyledons</taxon>
        <taxon>Gunneridae</taxon>
        <taxon>Pentapetalae</taxon>
        <taxon>rosids</taxon>
        <taxon>fabids</taxon>
        <taxon>Fabales</taxon>
        <taxon>Fabaceae</taxon>
        <taxon>Papilionoideae</taxon>
        <taxon>50 kb inversion clade</taxon>
        <taxon>NPAAA clade</taxon>
        <taxon>Hologalegina</taxon>
        <taxon>IRL clade</taxon>
        <taxon>Trifolieae</taxon>
        <taxon>Trifolium</taxon>
    </lineage>
</organism>
<gene>
    <name evidence="1" type="ORF">MILVUS5_LOCUS22442</name>
</gene>
<name>A0ACB0KG18_TRIPR</name>
<proteinExistence type="predicted"/>